<comment type="caution">
    <text evidence="7">The sequence shown here is derived from an EMBL/GenBank/DDBJ whole genome shotgun (WGS) entry which is preliminary data.</text>
</comment>
<dbReference type="EMBL" id="AMSQ01000002">
    <property type="protein sequence ID" value="EKU50330.1"/>
    <property type="molecule type" value="Genomic_DNA"/>
</dbReference>
<keyword evidence="8" id="KW-1185">Reference proteome</keyword>
<dbReference type="NCBIfam" id="NF001862">
    <property type="entry name" value="PRK00601.1"/>
    <property type="match status" value="1"/>
</dbReference>
<evidence type="ECO:0000256" key="2">
    <source>
        <dbReference type="ARBA" id="ARBA00012379"/>
    </source>
</evidence>
<evidence type="ECO:0000256" key="1">
    <source>
        <dbReference type="ARBA" id="ARBA00006581"/>
    </source>
</evidence>
<gene>
    <name evidence="7" type="ORF">C273_01770</name>
</gene>
<evidence type="ECO:0000313" key="7">
    <source>
        <dbReference type="EMBL" id="EKU50330.1"/>
    </source>
</evidence>
<dbReference type="PATRIC" id="fig|1229783.3.peg.361"/>
<proteinExistence type="inferred from homology"/>
<keyword evidence="3" id="KW-0378">Hydrolase</keyword>
<dbReference type="GO" id="GO:0046081">
    <property type="term" value="P:dUTP catabolic process"/>
    <property type="evidence" value="ECO:0007669"/>
    <property type="project" value="InterPro"/>
</dbReference>
<dbReference type="OrthoDB" id="9809956at2"/>
<reference evidence="7 8" key="1">
    <citation type="journal article" date="2013" name="Genome Announc.">
        <title>Genome Sequence of Staphylococcus massiliensis Strain S46, Isolated from the Surface of Healthy Human Skin.</title>
        <authorList>
            <person name="Srivastav R."/>
            <person name="Singh A."/>
            <person name="Jangir P.K."/>
            <person name="Kumari C."/>
            <person name="Muduli S."/>
            <person name="Sharma R."/>
        </authorList>
    </citation>
    <scope>NUCLEOTIDE SEQUENCE [LARGE SCALE GENOMIC DNA]</scope>
    <source>
        <strain evidence="7 8">S46</strain>
    </source>
</reference>
<dbReference type="eggNOG" id="COG0756">
    <property type="taxonomic scope" value="Bacteria"/>
</dbReference>
<dbReference type="Gene3D" id="2.70.40.10">
    <property type="match status" value="1"/>
</dbReference>
<dbReference type="EC" id="3.6.1.23" evidence="2"/>
<evidence type="ECO:0000256" key="4">
    <source>
        <dbReference type="ARBA" id="ARBA00023080"/>
    </source>
</evidence>
<dbReference type="InterPro" id="IPR008181">
    <property type="entry name" value="dUTPase"/>
</dbReference>
<dbReference type="InterPro" id="IPR036157">
    <property type="entry name" value="dUTPase-like_sf"/>
</dbReference>
<sequence>MLSLPIKLLTEHATMPRRANYTDSGIDLFTSEEITLSGHSTAIAPTGVAIDLPKGHEAQVRPRSGVTAKTKLRVQLGTIDQTYNKEIGIIVDNIGLEPVTIPKGKKLAQLVIQKVELLEPIEVRSLTNNSQREGFGSTGY</sequence>
<dbReference type="NCBIfam" id="TIGR00576">
    <property type="entry name" value="dut"/>
    <property type="match status" value="1"/>
</dbReference>
<organism evidence="7 8">
    <name type="scientific">Staphylococcus massiliensis S46</name>
    <dbReference type="NCBI Taxonomy" id="1229783"/>
    <lineage>
        <taxon>Bacteria</taxon>
        <taxon>Bacillati</taxon>
        <taxon>Bacillota</taxon>
        <taxon>Bacilli</taxon>
        <taxon>Bacillales</taxon>
        <taxon>Staphylococcaceae</taxon>
        <taxon>Staphylococcus</taxon>
    </lineage>
</organism>
<comment type="similarity">
    <text evidence="1">Belongs to the dUTPase family.</text>
</comment>
<keyword evidence="4" id="KW-0546">Nucleotide metabolism</keyword>
<dbReference type="CDD" id="cd07557">
    <property type="entry name" value="trimeric_dUTPase"/>
    <property type="match status" value="1"/>
</dbReference>
<name>K9B997_9STAP</name>
<dbReference type="RefSeq" id="WP_009382100.1">
    <property type="nucleotide sequence ID" value="NZ_AMSQ01000002.1"/>
</dbReference>
<feature type="domain" description="dUTPase-like" evidence="6">
    <location>
        <begin position="12"/>
        <end position="139"/>
    </location>
</feature>
<dbReference type="InterPro" id="IPR033704">
    <property type="entry name" value="dUTPase_trimeric"/>
</dbReference>
<evidence type="ECO:0000256" key="5">
    <source>
        <dbReference type="ARBA" id="ARBA00047686"/>
    </source>
</evidence>
<dbReference type="Pfam" id="PF00692">
    <property type="entry name" value="dUTPase"/>
    <property type="match status" value="1"/>
</dbReference>
<evidence type="ECO:0000256" key="3">
    <source>
        <dbReference type="ARBA" id="ARBA00022801"/>
    </source>
</evidence>
<protein>
    <recommendedName>
        <fullName evidence="2">dUTP diphosphatase</fullName>
        <ecNumber evidence="2">3.6.1.23</ecNumber>
    </recommendedName>
</protein>
<accession>K9B997</accession>
<dbReference type="AlphaFoldDB" id="K9B997"/>
<dbReference type="PANTHER" id="PTHR11241">
    <property type="entry name" value="DEOXYURIDINE 5'-TRIPHOSPHATE NUCLEOTIDOHYDROLASE"/>
    <property type="match status" value="1"/>
</dbReference>
<dbReference type="GO" id="GO:0006226">
    <property type="term" value="P:dUMP biosynthetic process"/>
    <property type="evidence" value="ECO:0007669"/>
    <property type="project" value="InterPro"/>
</dbReference>
<comment type="catalytic activity">
    <reaction evidence="5">
        <text>dUTP + H2O = dUMP + diphosphate + H(+)</text>
        <dbReference type="Rhea" id="RHEA:10248"/>
        <dbReference type="ChEBI" id="CHEBI:15377"/>
        <dbReference type="ChEBI" id="CHEBI:15378"/>
        <dbReference type="ChEBI" id="CHEBI:33019"/>
        <dbReference type="ChEBI" id="CHEBI:61555"/>
        <dbReference type="ChEBI" id="CHEBI:246422"/>
        <dbReference type="EC" id="3.6.1.23"/>
    </reaction>
</comment>
<dbReference type="Proteomes" id="UP000009885">
    <property type="component" value="Unassembled WGS sequence"/>
</dbReference>
<dbReference type="STRING" id="1229783.C273_01770"/>
<dbReference type="InterPro" id="IPR029054">
    <property type="entry name" value="dUTPase-like"/>
</dbReference>
<evidence type="ECO:0000313" key="8">
    <source>
        <dbReference type="Proteomes" id="UP000009885"/>
    </source>
</evidence>
<dbReference type="SUPFAM" id="SSF51283">
    <property type="entry name" value="dUTPase-like"/>
    <property type="match status" value="1"/>
</dbReference>
<dbReference type="PANTHER" id="PTHR11241:SF0">
    <property type="entry name" value="DEOXYURIDINE 5'-TRIPHOSPHATE NUCLEOTIDOHYDROLASE"/>
    <property type="match status" value="1"/>
</dbReference>
<dbReference type="GO" id="GO:0004170">
    <property type="term" value="F:dUTP diphosphatase activity"/>
    <property type="evidence" value="ECO:0007669"/>
    <property type="project" value="UniProtKB-EC"/>
</dbReference>
<evidence type="ECO:0000259" key="6">
    <source>
        <dbReference type="Pfam" id="PF00692"/>
    </source>
</evidence>
<dbReference type="GO" id="GO:0000287">
    <property type="term" value="F:magnesium ion binding"/>
    <property type="evidence" value="ECO:0007669"/>
    <property type="project" value="InterPro"/>
</dbReference>